<sequence>MPCLCSTTFTGPVFTQSDWTGRAGHLQLRAIDMSAHSHSMDSSRAHVRSPNREQVKYGMTLSMDVVRRESLLELGTIPLSPLSMHDTDR</sequence>
<protein>
    <submittedName>
        <fullName evidence="1">Uncharacterized protein</fullName>
    </submittedName>
</protein>
<keyword evidence="2" id="KW-1185">Reference proteome</keyword>
<evidence type="ECO:0000313" key="2">
    <source>
        <dbReference type="Proteomes" id="UP000019376"/>
    </source>
</evidence>
<evidence type="ECO:0000313" key="1">
    <source>
        <dbReference type="EMBL" id="EPS25710.1"/>
    </source>
</evidence>
<dbReference type="Proteomes" id="UP000019376">
    <property type="component" value="Unassembled WGS sequence"/>
</dbReference>
<organism evidence="1 2">
    <name type="scientific">Penicillium oxalicum (strain 114-2 / CGMCC 5302)</name>
    <name type="common">Penicillium decumbens</name>
    <dbReference type="NCBI Taxonomy" id="933388"/>
    <lineage>
        <taxon>Eukaryota</taxon>
        <taxon>Fungi</taxon>
        <taxon>Dikarya</taxon>
        <taxon>Ascomycota</taxon>
        <taxon>Pezizomycotina</taxon>
        <taxon>Eurotiomycetes</taxon>
        <taxon>Eurotiomycetidae</taxon>
        <taxon>Eurotiales</taxon>
        <taxon>Aspergillaceae</taxon>
        <taxon>Penicillium</taxon>
    </lineage>
</organism>
<gene>
    <name evidence="1" type="ORF">PDE_00644</name>
</gene>
<dbReference type="HOGENOM" id="CLU_2455444_0_0_1"/>
<dbReference type="EMBL" id="KB644408">
    <property type="protein sequence ID" value="EPS25710.1"/>
    <property type="molecule type" value="Genomic_DNA"/>
</dbReference>
<reference evidence="1 2" key="1">
    <citation type="journal article" date="2013" name="PLoS ONE">
        <title>Genomic and secretomic analyses reveal unique features of the lignocellulolytic enzyme system of Penicillium decumbens.</title>
        <authorList>
            <person name="Liu G."/>
            <person name="Zhang L."/>
            <person name="Wei X."/>
            <person name="Zou G."/>
            <person name="Qin Y."/>
            <person name="Ma L."/>
            <person name="Li J."/>
            <person name="Zheng H."/>
            <person name="Wang S."/>
            <person name="Wang C."/>
            <person name="Xun L."/>
            <person name="Zhao G.-P."/>
            <person name="Zhou Z."/>
            <person name="Qu Y."/>
        </authorList>
    </citation>
    <scope>NUCLEOTIDE SEQUENCE [LARGE SCALE GENOMIC DNA]</scope>
    <source>
        <strain evidence="2">114-2 / CGMCC 5302</strain>
    </source>
</reference>
<accession>S7Z5B6</accession>
<proteinExistence type="predicted"/>
<name>S7Z5B6_PENO1</name>
<dbReference type="AlphaFoldDB" id="S7Z5B6"/>